<accession>A0A1R4H3U9</accession>
<dbReference type="InterPro" id="IPR016024">
    <property type="entry name" value="ARM-type_fold"/>
</dbReference>
<dbReference type="RefSeq" id="WP_087146322.1">
    <property type="nucleotide sequence ID" value="NZ_FUKJ01000106.1"/>
</dbReference>
<proteinExistence type="predicted"/>
<gene>
    <name evidence="1" type="ORF">CRENPOLYSF2_1940002</name>
</gene>
<dbReference type="Gene3D" id="1.25.10.10">
    <property type="entry name" value="Leucine-rich Repeat Variant"/>
    <property type="match status" value="1"/>
</dbReference>
<evidence type="ECO:0008006" key="3">
    <source>
        <dbReference type="Google" id="ProtNLM"/>
    </source>
</evidence>
<dbReference type="OrthoDB" id="7033655at2"/>
<evidence type="ECO:0000313" key="1">
    <source>
        <dbReference type="EMBL" id="SJM90933.1"/>
    </source>
</evidence>
<organism evidence="1 2">
    <name type="scientific">Crenothrix polyspora</name>
    <dbReference type="NCBI Taxonomy" id="360316"/>
    <lineage>
        <taxon>Bacteria</taxon>
        <taxon>Pseudomonadati</taxon>
        <taxon>Pseudomonadota</taxon>
        <taxon>Gammaproteobacteria</taxon>
        <taxon>Methylococcales</taxon>
        <taxon>Crenotrichaceae</taxon>
        <taxon>Crenothrix</taxon>
    </lineage>
</organism>
<keyword evidence="2" id="KW-1185">Reference proteome</keyword>
<name>A0A1R4H3U9_9GAMM</name>
<sequence length="340" mass="38630">MVRIFTIYEQQVFDHKLKFDQRLEAFSILAMIGTDLGILYRRLKENKNIDECAEHWDFLFLMLCTQYPFADAIPLLEHSLSAVEKKENPLLIPQLMKLGGLPITEATSLLLHALPHIDPRIRLCAAQMLGQRRSRLALAGLSEQLAREEDESIALTLAVSIIASGPRSVADVSSIRFDSPTIKLWQCILAMRSRDSSISDLLVTLACGPDQNWQIRRAAIFAAGRLPYEVALERIAPLVLLERSPFVIDRNPHLLCHNNLADLLLNESRGMLNIYIRGKTQFVSFFEEIFDTGWKEFLSFDQDVPTGAEAAGWLFDRLTYYSWPVNKQAPDLVINELHIP</sequence>
<protein>
    <recommendedName>
        <fullName evidence="3">HEAT repeat domain-containing protein</fullName>
    </recommendedName>
</protein>
<evidence type="ECO:0000313" key="2">
    <source>
        <dbReference type="Proteomes" id="UP000195442"/>
    </source>
</evidence>
<reference evidence="2" key="1">
    <citation type="submission" date="2017-02" db="EMBL/GenBank/DDBJ databases">
        <authorList>
            <person name="Daims H."/>
        </authorList>
    </citation>
    <scope>NUCLEOTIDE SEQUENCE [LARGE SCALE GENOMIC DNA]</scope>
</reference>
<dbReference type="InterPro" id="IPR011989">
    <property type="entry name" value="ARM-like"/>
</dbReference>
<dbReference type="SUPFAM" id="SSF48371">
    <property type="entry name" value="ARM repeat"/>
    <property type="match status" value="1"/>
</dbReference>
<dbReference type="EMBL" id="FUKJ01000106">
    <property type="protein sequence ID" value="SJM90933.1"/>
    <property type="molecule type" value="Genomic_DNA"/>
</dbReference>
<dbReference type="AlphaFoldDB" id="A0A1R4H3U9"/>
<dbReference type="Proteomes" id="UP000195442">
    <property type="component" value="Unassembled WGS sequence"/>
</dbReference>